<evidence type="ECO:0008006" key="6">
    <source>
        <dbReference type="Google" id="ProtNLM"/>
    </source>
</evidence>
<organism evidence="4 5">
    <name type="scientific">Prauserella alba</name>
    <dbReference type="NCBI Taxonomy" id="176898"/>
    <lineage>
        <taxon>Bacteria</taxon>
        <taxon>Bacillati</taxon>
        <taxon>Actinomycetota</taxon>
        <taxon>Actinomycetes</taxon>
        <taxon>Pseudonocardiales</taxon>
        <taxon>Pseudonocardiaceae</taxon>
        <taxon>Prauserella</taxon>
    </lineage>
</organism>
<dbReference type="PANTHER" id="PTHR21666">
    <property type="entry name" value="PEPTIDASE-RELATED"/>
    <property type="match status" value="1"/>
</dbReference>
<protein>
    <recommendedName>
        <fullName evidence="6">Peptidoglycan binding domain-containing protein</fullName>
    </recommendedName>
</protein>
<dbReference type="Proteomes" id="UP001500467">
    <property type="component" value="Unassembled WGS sequence"/>
</dbReference>
<dbReference type="InterPro" id="IPR011055">
    <property type="entry name" value="Dup_hybrid_motif"/>
</dbReference>
<evidence type="ECO:0000313" key="4">
    <source>
        <dbReference type="EMBL" id="GAA1205633.1"/>
    </source>
</evidence>
<dbReference type="Pfam" id="PF01551">
    <property type="entry name" value="Peptidase_M23"/>
    <property type="match status" value="1"/>
</dbReference>
<feature type="domain" description="Peptidoglycan binding-like" evidence="2">
    <location>
        <begin position="268"/>
        <end position="322"/>
    </location>
</feature>
<dbReference type="Pfam" id="PF01471">
    <property type="entry name" value="PG_binding_1"/>
    <property type="match status" value="2"/>
</dbReference>
<dbReference type="InterPro" id="IPR016047">
    <property type="entry name" value="M23ase_b-sheet_dom"/>
</dbReference>
<reference evidence="4 5" key="1">
    <citation type="journal article" date="2019" name="Int. J. Syst. Evol. Microbiol.">
        <title>The Global Catalogue of Microorganisms (GCM) 10K type strain sequencing project: providing services to taxonomists for standard genome sequencing and annotation.</title>
        <authorList>
            <consortium name="The Broad Institute Genomics Platform"/>
            <consortium name="The Broad Institute Genome Sequencing Center for Infectious Disease"/>
            <person name="Wu L."/>
            <person name="Ma J."/>
        </authorList>
    </citation>
    <scope>NUCLEOTIDE SEQUENCE [LARGE SCALE GENOMIC DNA]</scope>
    <source>
        <strain evidence="4 5">JCM 13022</strain>
    </source>
</reference>
<dbReference type="CDD" id="cd12797">
    <property type="entry name" value="M23_peptidase"/>
    <property type="match status" value="1"/>
</dbReference>
<accession>A0ABN1VG35</accession>
<dbReference type="RefSeq" id="WP_253858178.1">
    <property type="nucleotide sequence ID" value="NZ_BAAALM010000008.1"/>
</dbReference>
<dbReference type="SUPFAM" id="SSF51261">
    <property type="entry name" value="Duplicated hybrid motif"/>
    <property type="match status" value="1"/>
</dbReference>
<dbReference type="Gene3D" id="1.10.101.10">
    <property type="entry name" value="PGBD-like superfamily/PGBD"/>
    <property type="match status" value="2"/>
</dbReference>
<dbReference type="PANTHER" id="PTHR21666:SF270">
    <property type="entry name" value="MUREIN HYDROLASE ACTIVATOR ENVC"/>
    <property type="match status" value="1"/>
</dbReference>
<feature type="domain" description="Peptidoglycan binding-like" evidence="2">
    <location>
        <begin position="204"/>
        <end position="258"/>
    </location>
</feature>
<dbReference type="Gene3D" id="2.70.70.10">
    <property type="entry name" value="Glucose Permease (Domain IIA)"/>
    <property type="match status" value="1"/>
</dbReference>
<evidence type="ECO:0000313" key="5">
    <source>
        <dbReference type="Proteomes" id="UP001500467"/>
    </source>
</evidence>
<dbReference type="InterPro" id="IPR036366">
    <property type="entry name" value="PGBDSf"/>
</dbReference>
<dbReference type="EMBL" id="BAAALM010000008">
    <property type="protein sequence ID" value="GAA1205633.1"/>
    <property type="molecule type" value="Genomic_DNA"/>
</dbReference>
<dbReference type="InterPro" id="IPR006311">
    <property type="entry name" value="TAT_signal"/>
</dbReference>
<evidence type="ECO:0000259" key="3">
    <source>
        <dbReference type="Pfam" id="PF01551"/>
    </source>
</evidence>
<keyword evidence="5" id="KW-1185">Reference proteome</keyword>
<dbReference type="InterPro" id="IPR050570">
    <property type="entry name" value="Cell_wall_metabolism_enzyme"/>
</dbReference>
<evidence type="ECO:0000259" key="2">
    <source>
        <dbReference type="Pfam" id="PF01471"/>
    </source>
</evidence>
<comment type="caution">
    <text evidence="4">The sequence shown here is derived from an EMBL/GenBank/DDBJ whole genome shotgun (WGS) entry which is preliminary data.</text>
</comment>
<dbReference type="PROSITE" id="PS51318">
    <property type="entry name" value="TAT"/>
    <property type="match status" value="1"/>
</dbReference>
<name>A0ABN1VG35_9PSEU</name>
<sequence length="324" mass="33439">MCEQCEVPDGSPDVDPDQRRGVSRRAILSGTAMGAGALAFGLLGATGTASAASLKNGAWRNPAQGYFPTGGHFGADRGGVPHAGQDVTNSTGTAVYAASGGRAYRVGWGVLSGRTGNGIILFHGNSTYTYYGHLSRFRVSEGSWVSAGEWIGDMGTTGNVTGPHLHFETHRGGLNGIVDPVSFMRARGVDLGGGWSAIDPGASGEVVEVIQYLMRYHGTNLVIDGDYGPVSVSAVKSFQSSQGLYVDGQVGPKTWAELVATARSGSGGNHVKAAQTALNMRSAGLAVDGDCGPVTVSAIRSFQSVNRLYVDGVCGPVTWQALVG</sequence>
<evidence type="ECO:0000256" key="1">
    <source>
        <dbReference type="SAM" id="MobiDB-lite"/>
    </source>
</evidence>
<feature type="domain" description="M23ase beta-sheet core" evidence="3">
    <location>
        <begin position="81"/>
        <end position="173"/>
    </location>
</feature>
<feature type="region of interest" description="Disordered" evidence="1">
    <location>
        <begin position="1"/>
        <end position="20"/>
    </location>
</feature>
<dbReference type="InterPro" id="IPR002477">
    <property type="entry name" value="Peptidoglycan-bd-like"/>
</dbReference>
<dbReference type="SUPFAM" id="SSF47090">
    <property type="entry name" value="PGBD-like"/>
    <property type="match status" value="2"/>
</dbReference>
<dbReference type="InterPro" id="IPR036365">
    <property type="entry name" value="PGBD-like_sf"/>
</dbReference>
<proteinExistence type="predicted"/>
<gene>
    <name evidence="4" type="ORF">GCM10009675_25620</name>
</gene>